<gene>
    <name evidence="5" type="ORF">METZ01_LOCUS242482</name>
</gene>
<evidence type="ECO:0000313" key="5">
    <source>
        <dbReference type="EMBL" id="SVB89628.1"/>
    </source>
</evidence>
<evidence type="ECO:0000256" key="2">
    <source>
        <dbReference type="ARBA" id="ARBA00022603"/>
    </source>
</evidence>
<dbReference type="InterPro" id="IPR038375">
    <property type="entry name" value="NDUFAF7_sf"/>
</dbReference>
<dbReference type="InterPro" id="IPR003788">
    <property type="entry name" value="NDUFAF7"/>
</dbReference>
<organism evidence="5">
    <name type="scientific">marine metagenome</name>
    <dbReference type="NCBI Taxonomy" id="408172"/>
    <lineage>
        <taxon>unclassified sequences</taxon>
        <taxon>metagenomes</taxon>
        <taxon>ecological metagenomes</taxon>
    </lineage>
</organism>
<dbReference type="AlphaFoldDB" id="A0A382HQN7"/>
<evidence type="ECO:0000256" key="1">
    <source>
        <dbReference type="ARBA" id="ARBA00004173"/>
    </source>
</evidence>
<sequence length="234" mass="26519">MGKLKTLELIKERIKETPNGYLYFDEYMDLSLYSDQGYFNSGLVRSTKEGDFLTSSEVSEYFGKTIAKWIVNKSDSSVINILELGAGSGSLSKSIKDSTLDRELNFHFIEKSGAAIKSLVDLFPESIVSKTTEESSLLELKDLIVIGNEILDNVPCSIAIIDDGRWKEKAVSLIDEKLEYCLVEPRKQVIYWLRSNFKEEKPGFEVEVQINAETYIQDVLERFSPLAILLIDYG</sequence>
<dbReference type="PANTHER" id="PTHR12049:SF7">
    <property type="entry name" value="PROTEIN ARGININE METHYLTRANSFERASE NDUFAF7, MITOCHONDRIAL"/>
    <property type="match status" value="1"/>
</dbReference>
<dbReference type="Gene3D" id="3.40.50.12710">
    <property type="match status" value="1"/>
</dbReference>
<dbReference type="InterPro" id="IPR029063">
    <property type="entry name" value="SAM-dependent_MTases_sf"/>
</dbReference>
<keyword evidence="3" id="KW-0808">Transferase</keyword>
<dbReference type="GO" id="GO:0035243">
    <property type="term" value="F:protein-arginine omega-N symmetric methyltransferase activity"/>
    <property type="evidence" value="ECO:0007669"/>
    <property type="project" value="TreeGrafter"/>
</dbReference>
<dbReference type="SUPFAM" id="SSF53335">
    <property type="entry name" value="S-adenosyl-L-methionine-dependent methyltransferases"/>
    <property type="match status" value="1"/>
</dbReference>
<dbReference type="GO" id="GO:0005739">
    <property type="term" value="C:mitochondrion"/>
    <property type="evidence" value="ECO:0007669"/>
    <property type="project" value="UniProtKB-SubCell"/>
</dbReference>
<keyword evidence="4" id="KW-0496">Mitochondrion</keyword>
<evidence type="ECO:0008006" key="6">
    <source>
        <dbReference type="Google" id="ProtNLM"/>
    </source>
</evidence>
<evidence type="ECO:0000256" key="4">
    <source>
        <dbReference type="ARBA" id="ARBA00023128"/>
    </source>
</evidence>
<proteinExistence type="predicted"/>
<protein>
    <recommendedName>
        <fullName evidence="6">SAM-dependent methyltransferase</fullName>
    </recommendedName>
</protein>
<dbReference type="PANTHER" id="PTHR12049">
    <property type="entry name" value="PROTEIN ARGININE METHYLTRANSFERASE NDUFAF7, MITOCHONDRIAL"/>
    <property type="match status" value="1"/>
</dbReference>
<accession>A0A382HQN7</accession>
<evidence type="ECO:0000256" key="3">
    <source>
        <dbReference type="ARBA" id="ARBA00022679"/>
    </source>
</evidence>
<comment type="subcellular location">
    <subcellularLocation>
        <location evidence="1">Mitochondrion</location>
    </subcellularLocation>
</comment>
<name>A0A382HQN7_9ZZZZ</name>
<dbReference type="GO" id="GO:0032259">
    <property type="term" value="P:methylation"/>
    <property type="evidence" value="ECO:0007669"/>
    <property type="project" value="UniProtKB-KW"/>
</dbReference>
<dbReference type="EMBL" id="UINC01062735">
    <property type="protein sequence ID" value="SVB89628.1"/>
    <property type="molecule type" value="Genomic_DNA"/>
</dbReference>
<reference evidence="5" key="1">
    <citation type="submission" date="2018-05" db="EMBL/GenBank/DDBJ databases">
        <authorList>
            <person name="Lanie J.A."/>
            <person name="Ng W.-L."/>
            <person name="Kazmierczak K.M."/>
            <person name="Andrzejewski T.M."/>
            <person name="Davidsen T.M."/>
            <person name="Wayne K.J."/>
            <person name="Tettelin H."/>
            <person name="Glass J.I."/>
            <person name="Rusch D."/>
            <person name="Podicherti R."/>
            <person name="Tsui H.-C.T."/>
            <person name="Winkler M.E."/>
        </authorList>
    </citation>
    <scope>NUCLEOTIDE SEQUENCE</scope>
</reference>
<dbReference type="Pfam" id="PF02636">
    <property type="entry name" value="Methyltransf_28"/>
    <property type="match status" value="1"/>
</dbReference>
<feature type="non-terminal residue" evidence="5">
    <location>
        <position position="234"/>
    </location>
</feature>
<keyword evidence="2" id="KW-0489">Methyltransferase</keyword>